<dbReference type="InterPro" id="IPR014001">
    <property type="entry name" value="Helicase_ATP-bd"/>
</dbReference>
<feature type="domain" description="Helicase ATP-binding" evidence="14">
    <location>
        <begin position="622"/>
        <end position="783"/>
    </location>
</feature>
<keyword evidence="2 13" id="KW-0963">Cytoplasm</keyword>
<accession>A0A1M7R3U7</accession>
<dbReference type="GO" id="GO:0016787">
    <property type="term" value="F:hydrolase activity"/>
    <property type="evidence" value="ECO:0007669"/>
    <property type="project" value="UniProtKB-KW"/>
</dbReference>
<organism evidence="16 17">
    <name type="scientific">Duganella sacchari</name>
    <dbReference type="NCBI Taxonomy" id="551987"/>
    <lineage>
        <taxon>Bacteria</taxon>
        <taxon>Pseudomonadati</taxon>
        <taxon>Pseudomonadota</taxon>
        <taxon>Betaproteobacteria</taxon>
        <taxon>Burkholderiales</taxon>
        <taxon>Oxalobacteraceae</taxon>
        <taxon>Telluria group</taxon>
        <taxon>Duganella</taxon>
    </lineage>
</organism>
<keyword evidence="6" id="KW-0347">Helicase</keyword>
<evidence type="ECO:0000256" key="8">
    <source>
        <dbReference type="ARBA" id="ARBA00023125"/>
    </source>
</evidence>
<comment type="subcellular location">
    <subcellularLocation>
        <location evidence="1 13">Cytoplasm</location>
    </subcellularLocation>
</comment>
<keyword evidence="3 13" id="KW-0547">Nucleotide-binding</keyword>
<dbReference type="FunFam" id="3.40.50.300:FF:000546">
    <property type="entry name" value="Transcription-repair-coupling factor"/>
    <property type="match status" value="1"/>
</dbReference>
<dbReference type="GO" id="GO:0005524">
    <property type="term" value="F:ATP binding"/>
    <property type="evidence" value="ECO:0007669"/>
    <property type="project" value="UniProtKB-UniRule"/>
</dbReference>
<dbReference type="Pfam" id="PF00270">
    <property type="entry name" value="DEAD"/>
    <property type="match status" value="1"/>
</dbReference>
<dbReference type="PANTHER" id="PTHR47964:SF1">
    <property type="entry name" value="ATP-DEPENDENT DNA HELICASE HOMOLOG RECG, CHLOROPLASTIC"/>
    <property type="match status" value="1"/>
</dbReference>
<evidence type="ECO:0000256" key="3">
    <source>
        <dbReference type="ARBA" id="ARBA00022741"/>
    </source>
</evidence>
<dbReference type="SMART" id="SM00490">
    <property type="entry name" value="HELICc"/>
    <property type="match status" value="1"/>
</dbReference>
<dbReference type="InterPro" id="IPR036101">
    <property type="entry name" value="CarD-like/TRCF_RID_sf"/>
</dbReference>
<evidence type="ECO:0000256" key="4">
    <source>
        <dbReference type="ARBA" id="ARBA00022763"/>
    </source>
</evidence>
<dbReference type="Gene3D" id="3.40.50.11180">
    <property type="match status" value="1"/>
</dbReference>
<evidence type="ECO:0000256" key="7">
    <source>
        <dbReference type="ARBA" id="ARBA00022840"/>
    </source>
</evidence>
<evidence type="ECO:0000256" key="1">
    <source>
        <dbReference type="ARBA" id="ARBA00004496"/>
    </source>
</evidence>
<dbReference type="SUPFAM" id="SSF143517">
    <property type="entry name" value="TRCF domain-like"/>
    <property type="match status" value="1"/>
</dbReference>
<dbReference type="AlphaFoldDB" id="A0A1M7R3U7"/>
<evidence type="ECO:0000256" key="11">
    <source>
        <dbReference type="ARBA" id="ARBA00061399"/>
    </source>
</evidence>
<dbReference type="InterPro" id="IPR011545">
    <property type="entry name" value="DEAD/DEAH_box_helicase_dom"/>
</dbReference>
<dbReference type="PROSITE" id="PS51194">
    <property type="entry name" value="HELICASE_CTER"/>
    <property type="match status" value="1"/>
</dbReference>
<dbReference type="NCBIfam" id="TIGR00580">
    <property type="entry name" value="mfd"/>
    <property type="match status" value="1"/>
</dbReference>
<keyword evidence="8 13" id="KW-0238">DNA-binding</keyword>
<dbReference type="InterPro" id="IPR003711">
    <property type="entry name" value="CarD-like/TRCF_RID"/>
</dbReference>
<dbReference type="InterPro" id="IPR041471">
    <property type="entry name" value="UvrB_inter"/>
</dbReference>
<evidence type="ECO:0000256" key="10">
    <source>
        <dbReference type="ARBA" id="ARBA00061104"/>
    </source>
</evidence>
<evidence type="ECO:0000313" key="16">
    <source>
        <dbReference type="EMBL" id="SHN39536.1"/>
    </source>
</evidence>
<name>A0A1M7R3U7_9BURK</name>
<dbReference type="SUPFAM" id="SSF52540">
    <property type="entry name" value="P-loop containing nucleoside triphosphate hydrolases"/>
    <property type="match status" value="4"/>
</dbReference>
<protein>
    <recommendedName>
        <fullName evidence="12 13">Transcription-repair-coupling factor</fullName>
        <shortName evidence="13">TRCF</shortName>
        <ecNumber evidence="13">3.6.4.-</ecNumber>
    </recommendedName>
</protein>
<evidence type="ECO:0000256" key="5">
    <source>
        <dbReference type="ARBA" id="ARBA00022801"/>
    </source>
</evidence>
<dbReference type="CDD" id="cd17991">
    <property type="entry name" value="DEXHc_TRCF"/>
    <property type="match status" value="1"/>
</dbReference>
<evidence type="ECO:0000313" key="17">
    <source>
        <dbReference type="Proteomes" id="UP000184339"/>
    </source>
</evidence>
<evidence type="ECO:0000256" key="2">
    <source>
        <dbReference type="ARBA" id="ARBA00022490"/>
    </source>
</evidence>
<dbReference type="PANTHER" id="PTHR47964">
    <property type="entry name" value="ATP-DEPENDENT DNA HELICASE HOMOLOG RECG, CHLOROPLASTIC"/>
    <property type="match status" value="1"/>
</dbReference>
<dbReference type="PROSITE" id="PS51192">
    <property type="entry name" value="HELICASE_ATP_BIND_1"/>
    <property type="match status" value="1"/>
</dbReference>
<dbReference type="InterPro" id="IPR005118">
    <property type="entry name" value="TRCF_C"/>
</dbReference>
<dbReference type="RefSeq" id="WP_371851476.1">
    <property type="nucleotide sequence ID" value="NZ_FRCX01000010.1"/>
</dbReference>
<dbReference type="GO" id="GO:0003678">
    <property type="term" value="F:DNA helicase activity"/>
    <property type="evidence" value="ECO:0007669"/>
    <property type="project" value="TreeGrafter"/>
</dbReference>
<evidence type="ECO:0000259" key="14">
    <source>
        <dbReference type="PROSITE" id="PS51192"/>
    </source>
</evidence>
<evidence type="ECO:0000259" key="15">
    <source>
        <dbReference type="PROSITE" id="PS51194"/>
    </source>
</evidence>
<dbReference type="Gene3D" id="3.40.50.300">
    <property type="entry name" value="P-loop containing nucleotide triphosphate hydrolases"/>
    <property type="match status" value="2"/>
</dbReference>
<keyword evidence="9 13" id="KW-0234">DNA repair</keyword>
<dbReference type="InterPro" id="IPR001650">
    <property type="entry name" value="Helicase_C-like"/>
</dbReference>
<dbReference type="Pfam" id="PF21132">
    <property type="entry name" value="MFD_D3"/>
    <property type="match status" value="1"/>
</dbReference>
<gene>
    <name evidence="13" type="primary">mfd</name>
    <name evidence="16" type="ORF">SAMN05192549_11013</name>
</gene>
<dbReference type="Gene3D" id="2.40.10.170">
    <property type="match status" value="1"/>
</dbReference>
<dbReference type="InterPro" id="IPR037235">
    <property type="entry name" value="TRCF-like_C_D7"/>
</dbReference>
<dbReference type="SMART" id="SM00982">
    <property type="entry name" value="TRCF"/>
    <property type="match status" value="1"/>
</dbReference>
<feature type="domain" description="Helicase C-terminal" evidence="15">
    <location>
        <begin position="804"/>
        <end position="958"/>
    </location>
</feature>
<keyword evidence="4 13" id="KW-0227">DNA damage</keyword>
<evidence type="ECO:0000256" key="6">
    <source>
        <dbReference type="ARBA" id="ARBA00022806"/>
    </source>
</evidence>
<dbReference type="SMART" id="SM01058">
    <property type="entry name" value="CarD_TRCF"/>
    <property type="match status" value="1"/>
</dbReference>
<dbReference type="Gene3D" id="3.40.50.11140">
    <property type="match status" value="1"/>
</dbReference>
<keyword evidence="7 13" id="KW-0067">ATP-binding</keyword>
<dbReference type="Gene3D" id="3.30.2060.10">
    <property type="entry name" value="Penicillin-binding protein 1b domain"/>
    <property type="match status" value="1"/>
</dbReference>
<reference evidence="17" key="1">
    <citation type="submission" date="2016-11" db="EMBL/GenBank/DDBJ databases">
        <authorList>
            <person name="Varghese N."/>
            <person name="Submissions S."/>
        </authorList>
    </citation>
    <scope>NUCLEOTIDE SEQUENCE [LARGE SCALE GENOMIC DNA]</scope>
    <source>
        <strain evidence="17">Sac-22</strain>
    </source>
</reference>
<dbReference type="GO" id="GO:0000716">
    <property type="term" value="P:transcription-coupled nucleotide-excision repair, DNA damage recognition"/>
    <property type="evidence" value="ECO:0007669"/>
    <property type="project" value="UniProtKB-UniRule"/>
</dbReference>
<dbReference type="InterPro" id="IPR004576">
    <property type="entry name" value="Mfd"/>
</dbReference>
<dbReference type="SUPFAM" id="SSF141259">
    <property type="entry name" value="CarD-like"/>
    <property type="match status" value="1"/>
</dbReference>
<dbReference type="Pfam" id="PF02559">
    <property type="entry name" value="CarD_TRCF_RID"/>
    <property type="match status" value="1"/>
</dbReference>
<dbReference type="Pfam" id="PF00271">
    <property type="entry name" value="Helicase_C"/>
    <property type="match status" value="1"/>
</dbReference>
<keyword evidence="5 13" id="KW-0378">Hydrolase</keyword>
<dbReference type="Gene3D" id="3.90.1150.50">
    <property type="entry name" value="Transcription-repair-coupling factor, D7 domain"/>
    <property type="match status" value="1"/>
</dbReference>
<dbReference type="EMBL" id="FRCX01000010">
    <property type="protein sequence ID" value="SHN39536.1"/>
    <property type="molecule type" value="Genomic_DNA"/>
</dbReference>
<dbReference type="InterPro" id="IPR027417">
    <property type="entry name" value="P-loop_NTPase"/>
</dbReference>
<dbReference type="Pfam" id="PF17757">
    <property type="entry name" value="UvrB_inter"/>
    <property type="match status" value="1"/>
</dbReference>
<dbReference type="Pfam" id="PF03461">
    <property type="entry name" value="TRCF"/>
    <property type="match status" value="1"/>
</dbReference>
<evidence type="ECO:0000256" key="12">
    <source>
        <dbReference type="ARBA" id="ARBA00070128"/>
    </source>
</evidence>
<evidence type="ECO:0000256" key="13">
    <source>
        <dbReference type="HAMAP-Rule" id="MF_00969"/>
    </source>
</evidence>
<dbReference type="EC" id="3.6.4.-" evidence="13"/>
<dbReference type="STRING" id="551987.SAMN05192549_11013"/>
<dbReference type="GO" id="GO:0005737">
    <property type="term" value="C:cytoplasm"/>
    <property type="evidence" value="ECO:0007669"/>
    <property type="project" value="UniProtKB-SubCell"/>
</dbReference>
<comment type="similarity">
    <text evidence="11 13">In the C-terminal section; belongs to the helicase family. RecG subfamily.</text>
</comment>
<dbReference type="Proteomes" id="UP000184339">
    <property type="component" value="Unassembled WGS sequence"/>
</dbReference>
<comment type="function">
    <text evidence="13">Couples transcription and DNA repair by recognizing RNA polymerase (RNAP) stalled at DNA lesions. Mediates ATP-dependent release of RNAP and its truncated transcript from the DNA, and recruitment of nucleotide excision repair machinery to the damaged site.</text>
</comment>
<dbReference type="SMART" id="SM00487">
    <property type="entry name" value="DEXDc"/>
    <property type="match status" value="1"/>
</dbReference>
<dbReference type="InterPro" id="IPR047112">
    <property type="entry name" value="RecG/Mfd"/>
</dbReference>
<dbReference type="GO" id="GO:0003684">
    <property type="term" value="F:damaged DNA binding"/>
    <property type="evidence" value="ECO:0007669"/>
    <property type="project" value="InterPro"/>
</dbReference>
<keyword evidence="17" id="KW-1185">Reference proteome</keyword>
<proteinExistence type="inferred from homology"/>
<dbReference type="FunFam" id="3.40.50.300:FF:000300">
    <property type="entry name" value="Transcription-repair-coupling factor"/>
    <property type="match status" value="1"/>
</dbReference>
<dbReference type="HAMAP" id="MF_00969">
    <property type="entry name" value="TRCF"/>
    <property type="match status" value="1"/>
</dbReference>
<evidence type="ECO:0000256" key="9">
    <source>
        <dbReference type="ARBA" id="ARBA00023204"/>
    </source>
</evidence>
<sequence length="1150" mass="127812">MYVVSSALTKSIPKPGNRFALPALHGSADAYALAQIALDLKSRGQMLAIVVASASDAQRLLDEIPWFGGEQLRCHLLPDWETLPYDAFSPHQDLVSERLATLHEISSGQCDVMLVPATTALVRMAPPSFLAAYTFFFQQGESLDEAQLKAQLTLAGYTHVTQVMSPGEYSVRGGLIDLFPMGSALPYRLDLFGDTIETIRTFDADTQRSLYPVRQVRLLPGREFPMDEASRTAFRSRWREHFEGDPSRAVVYKDIGAGIASAGIEYYLPLFFEQTATLFDYLPQGAVVATVGDIEAAIKRFWTHTASRYRFIKSDRERPIMAPEDLFLNEEQFFVLAKPYPQIAVRKNPDAGASELSAPVPNIAVNRHLDDPLTNLRGYLMQSGSRVMICAESNGRRETLQQYFNEYDLALAPVEGFDAFVASDAKLALGVAPLHAGFELAAEGARLIFITETELYAGSGRRVGKKKQEAVTQVESMVRDLSELKIGDPVVHVNHGIGRYMGLTSMDLGEGEAEFLHLEYAKETKLYVPVSQLHVISRYSGASPDDAPLHTLGSGQWEKAKRKAAEQVRDTAAELLNLYARRALRQGHAFEYSAHDYERFADSFGFDETPDQQEAINNVVRDMTSGKPMDRLVCGDVGFGKTEVALRAAFIAVMGGKQVAILAPTTLLAEQHAQTFADRFADWPVRIAEMSRFRTGKEIAQAIKGMADGTLDIIIGTHKLLSDDVKFTRLGLVIIDEEHRFGVRQKEALKSLRAEVDVLTLTATPIPRTLGMALEGLRDFSVIATAPQKRLAIKTFVRSEGESIIREACLRELKRGGQAYFLHNEVETIQNRLAMLTELLPEARIAVAHGQMHERDLEKVMRDFVAQRYNILLCTTIIETGIDVPTANTIIMHRADKFGLAQLHQLRGRVGRSHHQAYAYLLVHDLQSLTKQAQRRLDAIQQMEELGSGFYLAMHDLEIRGAGEVLGDNQSGEMTEIGFQLYSDMLNEAVRSLKAGKEPDLAAPLATTTEINLHVPALLPADFCGDVHERLSIYKRMANCATQDKIDDMQEELIDRFGKLPDPVKALIETHRLRIAAKTVGIIKIDAHTEAANLQFMPKPPIDPMRIIELIQKNRQIKLNGQDKLKITAAMPDLPARVSQIKAAIKQLTA</sequence>
<dbReference type="InterPro" id="IPR048635">
    <property type="entry name" value="MFD_D3"/>
</dbReference>
<dbReference type="GO" id="GO:0006355">
    <property type="term" value="P:regulation of DNA-templated transcription"/>
    <property type="evidence" value="ECO:0007669"/>
    <property type="project" value="UniProtKB-UniRule"/>
</dbReference>
<comment type="similarity">
    <text evidence="10 13">In the N-terminal section; belongs to the UvrB family.</text>
</comment>